<evidence type="ECO:0000313" key="6">
    <source>
        <dbReference type="Proteomes" id="UP000619545"/>
    </source>
</evidence>
<keyword evidence="3" id="KW-0175">Coiled coil</keyword>
<comment type="caution">
    <text evidence="5">The sequence shown here is derived from an EMBL/GenBank/DDBJ whole genome shotgun (WGS) entry which is preliminary data.</text>
</comment>
<reference evidence="5" key="1">
    <citation type="journal article" date="2020" name="bioRxiv">
        <title>A rank-normalized archaeal taxonomy based on genome phylogeny resolves widespread incomplete and uneven classifications.</title>
        <authorList>
            <person name="Rinke C."/>
            <person name="Chuvochina M."/>
            <person name="Mussig A.J."/>
            <person name="Chaumeil P.-A."/>
            <person name="Waite D.W."/>
            <person name="Whitman W.B."/>
            <person name="Parks D.H."/>
            <person name="Hugenholtz P."/>
        </authorList>
    </citation>
    <scope>NUCLEOTIDE SEQUENCE</scope>
    <source>
        <strain evidence="5">UBA8853</strain>
    </source>
</reference>
<dbReference type="SUPFAM" id="SSF52540">
    <property type="entry name" value="P-loop containing nucleoside triphosphate hydrolases"/>
    <property type="match status" value="1"/>
</dbReference>
<dbReference type="GeneID" id="1476657"/>
<proteinExistence type="predicted"/>
<dbReference type="EMBL" id="DUJS01000002">
    <property type="protein sequence ID" value="HII70223.1"/>
    <property type="molecule type" value="Genomic_DNA"/>
</dbReference>
<keyword evidence="1" id="KW-0547">Nucleotide-binding</keyword>
<keyword evidence="2" id="KW-0067">ATP-binding</keyword>
<evidence type="ECO:0000256" key="1">
    <source>
        <dbReference type="ARBA" id="ARBA00022741"/>
    </source>
</evidence>
<evidence type="ECO:0000256" key="3">
    <source>
        <dbReference type="SAM" id="Coils"/>
    </source>
</evidence>
<dbReference type="RefSeq" id="WP_011018926.1">
    <property type="nucleotide sequence ID" value="NZ_DUJS01000002.1"/>
</dbReference>
<name>A0A832TCC9_9EURY</name>
<evidence type="ECO:0000313" key="5">
    <source>
        <dbReference type="EMBL" id="HII70223.1"/>
    </source>
</evidence>
<dbReference type="InterPro" id="IPR014774">
    <property type="entry name" value="KaiC-like_dom"/>
</dbReference>
<protein>
    <recommendedName>
        <fullName evidence="4">KaiC-like domain-containing protein</fullName>
    </recommendedName>
</protein>
<organism evidence="5 6">
    <name type="scientific">Methanopyrus kandleri</name>
    <dbReference type="NCBI Taxonomy" id="2320"/>
    <lineage>
        <taxon>Archaea</taxon>
        <taxon>Methanobacteriati</taxon>
        <taxon>Methanobacteriota</taxon>
        <taxon>Methanomada group</taxon>
        <taxon>Methanopyri</taxon>
        <taxon>Methanopyrales</taxon>
        <taxon>Methanopyraceae</taxon>
        <taxon>Methanopyrus</taxon>
    </lineage>
</organism>
<accession>A0A832TCC9</accession>
<dbReference type="PANTHER" id="PTHR43637">
    <property type="entry name" value="UPF0273 PROTEIN TM_0370"/>
    <property type="match status" value="1"/>
</dbReference>
<dbReference type="GO" id="GO:0005524">
    <property type="term" value="F:ATP binding"/>
    <property type="evidence" value="ECO:0007669"/>
    <property type="project" value="UniProtKB-KW"/>
</dbReference>
<sequence length="289" mass="32376">MTDRIETRIPGFDEMIGGGLPRRGVTVLAGLPGSARQPLLDNAVWNVLEDGFRVLLLATSTSPYEFLRRSEEYDRRAREAYEKGDLVVLNAFSVRAGIYHRTVGEIIQDLEPHRIRELVPEYDPDVVVIDSIYPMHRGEHEKFLQVISTLKVAAVRNDLAVLAGCALPESALRSPNAEVADVLLETAVHEFRGALVYSLLPIRTLPPHLPKYRAPVSILDDGTVVVHCDKVLDVKAGEIRDVDEYLNDVLNMPESMAREVAEDSEVLGELEEERDDIEKLLEELEEMEG</sequence>
<evidence type="ECO:0000259" key="4">
    <source>
        <dbReference type="Pfam" id="PF06745"/>
    </source>
</evidence>
<dbReference type="Proteomes" id="UP000619545">
    <property type="component" value="Unassembled WGS sequence"/>
</dbReference>
<feature type="coiled-coil region" evidence="3">
    <location>
        <begin position="260"/>
        <end position="287"/>
    </location>
</feature>
<dbReference type="Pfam" id="PF06745">
    <property type="entry name" value="ATPase"/>
    <property type="match status" value="1"/>
</dbReference>
<dbReference type="AlphaFoldDB" id="A0A832TCC9"/>
<evidence type="ECO:0000256" key="2">
    <source>
        <dbReference type="ARBA" id="ARBA00022840"/>
    </source>
</evidence>
<gene>
    <name evidence="5" type="ORF">HA336_03200</name>
</gene>
<dbReference type="Gene3D" id="3.40.50.300">
    <property type="entry name" value="P-loop containing nucleotide triphosphate hydrolases"/>
    <property type="match status" value="1"/>
</dbReference>
<dbReference type="InterPro" id="IPR027417">
    <property type="entry name" value="P-loop_NTPase"/>
</dbReference>
<feature type="domain" description="KaiC-like" evidence="4">
    <location>
        <begin position="5"/>
        <end position="150"/>
    </location>
</feature>